<feature type="compositionally biased region" description="Low complexity" evidence="1">
    <location>
        <begin position="91"/>
        <end position="104"/>
    </location>
</feature>
<dbReference type="GO" id="GO:0017056">
    <property type="term" value="F:structural constituent of nuclear pore"/>
    <property type="evidence" value="ECO:0007669"/>
    <property type="project" value="InterPro"/>
</dbReference>
<feature type="compositionally biased region" description="Gly residues" evidence="1">
    <location>
        <begin position="1"/>
        <end position="10"/>
    </location>
</feature>
<dbReference type="Pfam" id="PF12110">
    <property type="entry name" value="Nup96"/>
    <property type="match status" value="1"/>
</dbReference>
<feature type="compositionally biased region" description="Gly residues" evidence="1">
    <location>
        <begin position="127"/>
        <end position="137"/>
    </location>
</feature>
<evidence type="ECO:0000259" key="2">
    <source>
        <dbReference type="PROSITE" id="PS51434"/>
    </source>
</evidence>
<dbReference type="RefSeq" id="XP_015651941.1">
    <property type="nucleotide sequence ID" value="XM_015809459.1"/>
</dbReference>
<comment type="caution">
    <text evidence="3">The sequence shown here is derived from an EMBL/GenBank/DDBJ whole genome shotgun (WGS) entry which is preliminary data.</text>
</comment>
<feature type="compositionally biased region" description="Gly residues" evidence="1">
    <location>
        <begin position="48"/>
        <end position="58"/>
    </location>
</feature>
<dbReference type="InterPro" id="IPR036903">
    <property type="entry name" value="Nup98_auto-Pept-S59_dom_sf"/>
</dbReference>
<dbReference type="Gene3D" id="3.30.1610.10">
    <property type="entry name" value="Peptidase S59, nucleoporin"/>
    <property type="match status" value="1"/>
</dbReference>
<accession>A0A0N0VCQ2</accession>
<dbReference type="InterPro" id="IPR007230">
    <property type="entry name" value="Nup98_auto-Pept-S59_dom"/>
</dbReference>
<feature type="compositionally biased region" description="Gly residues" evidence="1">
    <location>
        <begin position="272"/>
        <end position="294"/>
    </location>
</feature>
<feature type="compositionally biased region" description="Low complexity" evidence="1">
    <location>
        <begin position="249"/>
        <end position="271"/>
    </location>
</feature>
<dbReference type="Proteomes" id="UP000037923">
    <property type="component" value="Unassembled WGS sequence"/>
</dbReference>
<feature type="compositionally biased region" description="Low complexity" evidence="1">
    <location>
        <begin position="138"/>
        <end position="174"/>
    </location>
</feature>
<name>A0A0N0VCQ2_LEPPY</name>
<keyword evidence="4" id="KW-1185">Reference proteome</keyword>
<feature type="region of interest" description="Disordered" evidence="1">
    <location>
        <begin position="856"/>
        <end position="902"/>
    </location>
</feature>
<feature type="compositionally biased region" description="Gly residues" evidence="1">
    <location>
        <begin position="76"/>
        <end position="90"/>
    </location>
</feature>
<protein>
    <submittedName>
        <fullName evidence="3">Putative nucleoporin putativeserine peptidase Clan SP family S59</fullName>
    </submittedName>
</protein>
<dbReference type="PROSITE" id="PS51434">
    <property type="entry name" value="NUP_C"/>
    <property type="match status" value="1"/>
</dbReference>
<dbReference type="GO" id="GO:0005643">
    <property type="term" value="C:nuclear pore"/>
    <property type="evidence" value="ECO:0007669"/>
    <property type="project" value="InterPro"/>
</dbReference>
<dbReference type="GeneID" id="26910101"/>
<dbReference type="Pfam" id="PF04096">
    <property type="entry name" value="Nucleoporin2"/>
    <property type="match status" value="1"/>
</dbReference>
<feature type="compositionally biased region" description="Gly residues" evidence="1">
    <location>
        <begin position="24"/>
        <end position="38"/>
    </location>
</feature>
<dbReference type="EMBL" id="LGTL01000035">
    <property type="protein sequence ID" value="KPA73502.1"/>
    <property type="molecule type" value="Genomic_DNA"/>
</dbReference>
<dbReference type="OMA" id="VRRGNTF"/>
<dbReference type="OrthoDB" id="3797628at2759"/>
<evidence type="ECO:0000313" key="3">
    <source>
        <dbReference type="EMBL" id="KPA73502.1"/>
    </source>
</evidence>
<dbReference type="VEuPathDB" id="TriTrypDB:LpyrH10_35_0330"/>
<proteinExistence type="predicted"/>
<feature type="region of interest" description="Disordered" evidence="1">
    <location>
        <begin position="669"/>
        <end position="701"/>
    </location>
</feature>
<feature type="domain" description="Peptidase S59" evidence="2">
    <location>
        <begin position="709"/>
        <end position="831"/>
    </location>
</feature>
<evidence type="ECO:0000313" key="4">
    <source>
        <dbReference type="Proteomes" id="UP000037923"/>
    </source>
</evidence>
<dbReference type="SUPFAM" id="SSF82215">
    <property type="entry name" value="C-terminal autoproteolytic domain of nucleoporin nup98"/>
    <property type="match status" value="1"/>
</dbReference>
<feature type="compositionally biased region" description="Gly residues" evidence="1">
    <location>
        <begin position="211"/>
        <end position="248"/>
    </location>
</feature>
<feature type="compositionally biased region" description="Low complexity" evidence="1">
    <location>
        <begin position="59"/>
        <end position="75"/>
    </location>
</feature>
<feature type="compositionally biased region" description="Basic and acidic residues" evidence="1">
    <location>
        <begin position="871"/>
        <end position="883"/>
    </location>
</feature>
<feature type="compositionally biased region" description="Low complexity" evidence="1">
    <location>
        <begin position="111"/>
        <end position="126"/>
    </location>
</feature>
<dbReference type="InterPro" id="IPR021967">
    <property type="entry name" value="Nup98_C"/>
</dbReference>
<feature type="compositionally biased region" description="Gly residues" evidence="1">
    <location>
        <begin position="175"/>
        <end position="192"/>
    </location>
</feature>
<feature type="compositionally biased region" description="Low complexity" evidence="1">
    <location>
        <begin position="295"/>
        <end position="306"/>
    </location>
</feature>
<sequence length="1534" mass="157195">MNAFGSGGFGQNKPGGFAQPAATGGFGQMGAPQQGGFGQPPQQQRQAGGFGQQTGGFGQPQPQQAGLFGQQPQQAGGFGGLPGPKFGGFGQQPQAQQQPNAFGQRTGGFGQPQPQAGGFGQQPPQTGGFGQPVGGFGQQPQQQPNAYGQPQQPTGGFGQPQQQTSAYGQPAQQAGGFGQQTGGFGQQTGGFGQPQQPAGGFGQPQQPPQAGGFGQAAAGGFGAGGRGAGGFGQQPAVGGFGQQPGGFGQPQQQSGFGAAQQPAAGGFSAAGRGAGGFGQQPATGGFGVQQGGFGAQQQSGFGGAAQQPVAGGFGQAAAGTGFGAGRGATTGFGAAAGGGFGAPAQQTSGFGQPAAAGGFGAAQQPAAGAGFGQGAAGGAFSAAGRGAGGFGQQPATGGFGVQQGGFGAQQQSGFGGAAQQPVAGGFGQAAAGTGFGAGRGATTGFGAAAGGGFGAPAQQTSGFGQPAAAGGFGAAQQPAAGAGFGQPAAGVGGFGQQPVAVAGYGQPTATTGYGQAAAGPGFGQQLAAGTGGFGQPPSTAGVSGQAPIAAEGAPGGLLNLGRPTDLSFMSLPDYNASPYGNVLLFDTYERPLAAKQGSKLPGSDLSNAAPSSRRAIHTWLVGQMRVPEENALMNQGPASLGSSALSPFALKEMLVPAVQLGGSKEADTASSLAGVQQLQQRPQSYPPSRPSSAPADAVGNSAVAPQCSNPDFVTSPSLAELSAYTADELRRVASFCVRLRDGSCEIRFLDPVNLVRVDVGDVVHLSHDGRAVLYPRGAAFPSSGGLNVRAEVRVRDEAGTLKEELLRHCEEVQGSFVGYRQGWCVYRLNDASKAGVDGATRATAAAATAETSGLHPLSIVRDDDEYSRTLNDTREESSERDADVGDNASSLEENDGGAANNKLVAAVPPTAEIRRFEVPAATRQSAVAERHLATAAAADFELPYELPDMSTRSKVEPFAVQLGAARPSLEPRVFYVRAQQSAIQRAYVAHPGGLPGSEKTVRGMLARSSRAGFSTAGTLAFASHAELRDGAEADGAVPEVFGAHAVVATPFHWHRPANKVLTQCTITLLRLLLQYTDLTEEGGQDAAACPHAAIHLHRERSHNTLSAEKLMVAQKAIEDVVAARAASLTRVEALSTRQTTSVLSLLAALYALPEGDDALPNAVEEARYLRQLRHRNLAAWLKRELATFLDTTKTAALSPAEELVQIMLCHKLREARTSARSIANEELARVVRVCGEGNQFGGYVEMAKGGFKNGEEVRQRVVGLLSGKVEPFMADDEYKGVGDTAAEVRPVPSAATWKQLLGIFTFYGCVPDTPAEDIVLTFLDRLRTPSSRKLNPLPPYAERVDAQTLRTKRGKDLVRRGNTFQDAALLLLEGFANGSAPPASCLHPHASSYDGTDYLTAFLIVVAIRAIQLPREQIYKDAELSVLLGMTAALECNEETWLWGLMPLHLIESAPDRMDAVRSFCKRNAMRASALKEQGGSTTEFDRLITLLRVDATWLEPVVAPTEEVRKAPENSPSVATHAALEKALAKLAM</sequence>
<gene>
    <name evidence="3" type="ORF">ABB37_09818</name>
</gene>
<reference evidence="3 4" key="1">
    <citation type="submission" date="2015-07" db="EMBL/GenBank/DDBJ databases">
        <title>High-quality genome of monoxenous trypanosomatid Leptomonas pyrrhocoris.</title>
        <authorList>
            <person name="Flegontov P."/>
            <person name="Butenko A."/>
            <person name="Firsov S."/>
            <person name="Vlcek C."/>
            <person name="Logacheva M.D."/>
            <person name="Field M."/>
            <person name="Filatov D."/>
            <person name="Flegontova O."/>
            <person name="Gerasimov E."/>
            <person name="Jackson A.P."/>
            <person name="Kelly S."/>
            <person name="Opperdoes F."/>
            <person name="O'Reilly A."/>
            <person name="Votypka J."/>
            <person name="Yurchenko V."/>
            <person name="Lukes J."/>
        </authorList>
    </citation>
    <scope>NUCLEOTIDE SEQUENCE [LARGE SCALE GENOMIC DNA]</scope>
    <source>
        <strain evidence="3">H10</strain>
    </source>
</reference>
<feature type="region of interest" description="Disordered" evidence="1">
    <location>
        <begin position="1"/>
        <end position="306"/>
    </location>
</feature>
<organism evidence="3 4">
    <name type="scientific">Leptomonas pyrrhocoris</name>
    <name type="common">Firebug parasite</name>
    <dbReference type="NCBI Taxonomy" id="157538"/>
    <lineage>
        <taxon>Eukaryota</taxon>
        <taxon>Discoba</taxon>
        <taxon>Euglenozoa</taxon>
        <taxon>Kinetoplastea</taxon>
        <taxon>Metakinetoplastina</taxon>
        <taxon>Trypanosomatida</taxon>
        <taxon>Trypanosomatidae</taxon>
        <taxon>Leishmaniinae</taxon>
        <taxon>Leptomonas</taxon>
    </lineage>
</organism>
<evidence type="ECO:0000256" key="1">
    <source>
        <dbReference type="SAM" id="MobiDB-lite"/>
    </source>
</evidence>